<accession>A0A1F7TMM0</accession>
<evidence type="ECO:0000313" key="1">
    <source>
        <dbReference type="EMBL" id="OGL67231.1"/>
    </source>
</evidence>
<organism evidence="1 2">
    <name type="scientific">Candidatus Uhrbacteria bacterium RIFCSPHIGHO2_01_FULL_63_20</name>
    <dbReference type="NCBI Taxonomy" id="1802385"/>
    <lineage>
        <taxon>Bacteria</taxon>
        <taxon>Candidatus Uhriibacteriota</taxon>
    </lineage>
</organism>
<dbReference type="Proteomes" id="UP000177885">
    <property type="component" value="Unassembled WGS sequence"/>
</dbReference>
<dbReference type="STRING" id="1802385.A2856_04215"/>
<sequence>MIAYFADRRFGRALGDDGKTYLVSLDRRCDPFWMIDRVQFIQPKRREHPKPQEVIMLRPGVSAAGEPKALAWCRKFDFDRAPVLDPRSA</sequence>
<protein>
    <submittedName>
        <fullName evidence="1">Uncharacterized protein</fullName>
    </submittedName>
</protein>
<proteinExistence type="predicted"/>
<gene>
    <name evidence="1" type="ORF">A2856_04215</name>
</gene>
<evidence type="ECO:0000313" key="2">
    <source>
        <dbReference type="Proteomes" id="UP000177885"/>
    </source>
</evidence>
<name>A0A1F7TMM0_9BACT</name>
<dbReference type="EMBL" id="MGDT01000003">
    <property type="protein sequence ID" value="OGL67231.1"/>
    <property type="molecule type" value="Genomic_DNA"/>
</dbReference>
<dbReference type="AlphaFoldDB" id="A0A1F7TMM0"/>
<comment type="caution">
    <text evidence="1">The sequence shown here is derived from an EMBL/GenBank/DDBJ whole genome shotgun (WGS) entry which is preliminary data.</text>
</comment>
<reference evidence="1 2" key="1">
    <citation type="journal article" date="2016" name="Nat. Commun.">
        <title>Thousands of microbial genomes shed light on interconnected biogeochemical processes in an aquifer system.</title>
        <authorList>
            <person name="Anantharaman K."/>
            <person name="Brown C.T."/>
            <person name="Hug L.A."/>
            <person name="Sharon I."/>
            <person name="Castelle C.J."/>
            <person name="Probst A.J."/>
            <person name="Thomas B.C."/>
            <person name="Singh A."/>
            <person name="Wilkins M.J."/>
            <person name="Karaoz U."/>
            <person name="Brodie E.L."/>
            <person name="Williams K.H."/>
            <person name="Hubbard S.S."/>
            <person name="Banfield J.F."/>
        </authorList>
    </citation>
    <scope>NUCLEOTIDE SEQUENCE [LARGE SCALE GENOMIC DNA]</scope>
</reference>